<dbReference type="AlphaFoldDB" id="A0AAV5QVW6"/>
<name>A0AAV5QVW6_9ASCO</name>
<keyword evidence="2" id="KW-1185">Reference proteome</keyword>
<dbReference type="Proteomes" id="UP001360560">
    <property type="component" value="Unassembled WGS sequence"/>
</dbReference>
<gene>
    <name evidence="1" type="ORF">DASC09_061830</name>
</gene>
<dbReference type="EMBL" id="BTFZ01000020">
    <property type="protein sequence ID" value="GMM38844.1"/>
    <property type="molecule type" value="Genomic_DNA"/>
</dbReference>
<sequence>MPENDTTSQMKEHWVSPFDRNKFDVECFNYILESIFTEEIVVPERSCKKNSDSLNSLYEPESPKYFVEDMADSLVIDANTDFRQLRYDIWILKKAHKYSGQHWDGSSILNDIKRKSRFYFYNESNKFPKICKADTIEDIITKGIEWEKDYKYLLNRIEYQYRNNIRAGKKFNSKKK</sequence>
<dbReference type="GeneID" id="90076832"/>
<organism evidence="1 2">
    <name type="scientific">Saccharomycopsis crataegensis</name>
    <dbReference type="NCBI Taxonomy" id="43959"/>
    <lineage>
        <taxon>Eukaryota</taxon>
        <taxon>Fungi</taxon>
        <taxon>Dikarya</taxon>
        <taxon>Ascomycota</taxon>
        <taxon>Saccharomycotina</taxon>
        <taxon>Saccharomycetes</taxon>
        <taxon>Saccharomycopsidaceae</taxon>
        <taxon>Saccharomycopsis</taxon>
    </lineage>
</organism>
<proteinExistence type="predicted"/>
<protein>
    <submittedName>
        <fullName evidence="1">Uncharacterized protein</fullName>
    </submittedName>
</protein>
<dbReference type="RefSeq" id="XP_064855839.1">
    <property type="nucleotide sequence ID" value="XM_064999767.1"/>
</dbReference>
<comment type="caution">
    <text evidence="1">The sequence shown here is derived from an EMBL/GenBank/DDBJ whole genome shotgun (WGS) entry which is preliminary data.</text>
</comment>
<evidence type="ECO:0000313" key="1">
    <source>
        <dbReference type="EMBL" id="GMM38844.1"/>
    </source>
</evidence>
<accession>A0AAV5QVW6</accession>
<evidence type="ECO:0000313" key="2">
    <source>
        <dbReference type="Proteomes" id="UP001360560"/>
    </source>
</evidence>
<reference evidence="1 2" key="1">
    <citation type="journal article" date="2023" name="Elife">
        <title>Identification of key yeast species and microbe-microbe interactions impacting larval growth of Drosophila in the wild.</title>
        <authorList>
            <person name="Mure A."/>
            <person name="Sugiura Y."/>
            <person name="Maeda R."/>
            <person name="Honda K."/>
            <person name="Sakurai N."/>
            <person name="Takahashi Y."/>
            <person name="Watada M."/>
            <person name="Katoh T."/>
            <person name="Gotoh A."/>
            <person name="Gotoh Y."/>
            <person name="Taniguchi I."/>
            <person name="Nakamura K."/>
            <person name="Hayashi T."/>
            <person name="Katayama T."/>
            <person name="Uemura T."/>
            <person name="Hattori Y."/>
        </authorList>
    </citation>
    <scope>NUCLEOTIDE SEQUENCE [LARGE SCALE GENOMIC DNA]</scope>
    <source>
        <strain evidence="1 2">SC-9</strain>
    </source>
</reference>